<evidence type="ECO:0000313" key="5">
    <source>
        <dbReference type="EMBL" id="SIR59996.1"/>
    </source>
</evidence>
<dbReference type="InterPro" id="IPR003439">
    <property type="entry name" value="ABC_transporter-like_ATP-bd"/>
</dbReference>
<dbReference type="SUPFAM" id="SSF52540">
    <property type="entry name" value="P-loop containing nucleoside triphosphate hydrolases"/>
    <property type="match status" value="1"/>
</dbReference>
<dbReference type="PROSITE" id="PS50893">
    <property type="entry name" value="ABC_TRANSPORTER_2"/>
    <property type="match status" value="1"/>
</dbReference>
<reference evidence="5 7" key="1">
    <citation type="submission" date="2017-01" db="EMBL/GenBank/DDBJ databases">
        <authorList>
            <person name="Varghese N."/>
            <person name="Submissions S."/>
        </authorList>
    </citation>
    <scope>NUCLEOTIDE SEQUENCE [LARGE SCALE GENOMIC DNA]</scope>
    <source>
        <strain evidence="5 7">ATCC 33342</strain>
    </source>
</reference>
<reference evidence="6 8" key="2">
    <citation type="submission" date="2018-06" db="EMBL/GenBank/DDBJ databases">
        <authorList>
            <consortium name="Pathogen Informatics"/>
            <person name="Doyle S."/>
        </authorList>
    </citation>
    <scope>NUCLEOTIDE SEQUENCE [LARGE SCALE GENOMIC DNA]</scope>
    <source>
        <strain evidence="6 8">NCTC11401</strain>
    </source>
</reference>
<feature type="domain" description="ABC transporter" evidence="4">
    <location>
        <begin position="5"/>
        <end position="218"/>
    </location>
</feature>
<dbReference type="SMART" id="SM00382">
    <property type="entry name" value="AAA"/>
    <property type="match status" value="1"/>
</dbReference>
<name>A0A377GH79_9GAMM</name>
<dbReference type="Pfam" id="PF00005">
    <property type="entry name" value="ABC_tran"/>
    <property type="match status" value="1"/>
</dbReference>
<dbReference type="OrthoDB" id="9781337at2"/>
<accession>A0A377GH79</accession>
<evidence type="ECO:0000256" key="1">
    <source>
        <dbReference type="ARBA" id="ARBA00022448"/>
    </source>
</evidence>
<dbReference type="PANTHER" id="PTHR42939:SF1">
    <property type="entry name" value="ABC TRANSPORTER ATP-BINDING PROTEIN ALBC-RELATED"/>
    <property type="match status" value="1"/>
</dbReference>
<dbReference type="Proteomes" id="UP000254374">
    <property type="component" value="Unassembled WGS sequence"/>
</dbReference>
<evidence type="ECO:0000259" key="4">
    <source>
        <dbReference type="PROSITE" id="PS50893"/>
    </source>
</evidence>
<sequence>MNINIQLNHVSKSYESRQLLNNISYQFTKNIYHIIGSNGVGKSTLLRLLIGLELPDSGSVIINGNWEVSSHNLMAKNIYYVPDDLEVYPFLTGREFLNWIAQARAPHGGEIENILECFHLNPHMNTKISNMSFGTKKKFLLATALIGTPDFIILDEPMNGLDQNSQSILLTILEKKSRNSGLILTCHEEDKIAQLHPYKLQLSNQQLTELKLERNKLV</sequence>
<evidence type="ECO:0000256" key="3">
    <source>
        <dbReference type="ARBA" id="ARBA00022840"/>
    </source>
</evidence>
<keyword evidence="1" id="KW-0813">Transport</keyword>
<dbReference type="STRING" id="464.Lgor_1602"/>
<proteinExistence type="predicted"/>
<dbReference type="GO" id="GO:0005524">
    <property type="term" value="F:ATP binding"/>
    <property type="evidence" value="ECO:0007669"/>
    <property type="project" value="UniProtKB-KW"/>
</dbReference>
<keyword evidence="2" id="KW-0547">Nucleotide-binding</keyword>
<keyword evidence="6" id="KW-0378">Hydrolase</keyword>
<evidence type="ECO:0000313" key="8">
    <source>
        <dbReference type="Proteomes" id="UP000254374"/>
    </source>
</evidence>
<dbReference type="PANTHER" id="PTHR42939">
    <property type="entry name" value="ABC TRANSPORTER ATP-BINDING PROTEIN ALBC-RELATED"/>
    <property type="match status" value="1"/>
</dbReference>
<dbReference type="InterPro" id="IPR027417">
    <property type="entry name" value="P-loop_NTPase"/>
</dbReference>
<dbReference type="EMBL" id="UGGV01000001">
    <property type="protein sequence ID" value="STO23742.1"/>
    <property type="molecule type" value="Genomic_DNA"/>
</dbReference>
<evidence type="ECO:0000256" key="2">
    <source>
        <dbReference type="ARBA" id="ARBA00022741"/>
    </source>
</evidence>
<dbReference type="InterPro" id="IPR051782">
    <property type="entry name" value="ABC_Transporter_VariousFunc"/>
</dbReference>
<dbReference type="InterPro" id="IPR003593">
    <property type="entry name" value="AAA+_ATPase"/>
</dbReference>
<dbReference type="EMBL" id="FTNL01000016">
    <property type="protein sequence ID" value="SIR59996.1"/>
    <property type="molecule type" value="Genomic_DNA"/>
</dbReference>
<dbReference type="Gene3D" id="3.40.50.300">
    <property type="entry name" value="P-loop containing nucleotide triphosphate hydrolases"/>
    <property type="match status" value="1"/>
</dbReference>
<dbReference type="AlphaFoldDB" id="A0A377GH79"/>
<evidence type="ECO:0000313" key="6">
    <source>
        <dbReference type="EMBL" id="STO23742.1"/>
    </source>
</evidence>
<dbReference type="EC" id="3.6.3.-" evidence="6"/>
<organism evidence="6 8">
    <name type="scientific">Fluoribacter gormanii</name>
    <dbReference type="NCBI Taxonomy" id="464"/>
    <lineage>
        <taxon>Bacteria</taxon>
        <taxon>Pseudomonadati</taxon>
        <taxon>Pseudomonadota</taxon>
        <taxon>Gammaproteobacteria</taxon>
        <taxon>Legionellales</taxon>
        <taxon>Legionellaceae</taxon>
        <taxon>Fluoribacter</taxon>
    </lineage>
</organism>
<dbReference type="Proteomes" id="UP000186808">
    <property type="component" value="Unassembled WGS sequence"/>
</dbReference>
<gene>
    <name evidence="6" type="primary">lptB_1</name>
    <name evidence="6" type="ORF">NCTC11401_00542</name>
    <name evidence="5" type="ORF">SAMN05421777_11692</name>
</gene>
<dbReference type="GO" id="GO:0016887">
    <property type="term" value="F:ATP hydrolysis activity"/>
    <property type="evidence" value="ECO:0007669"/>
    <property type="project" value="InterPro"/>
</dbReference>
<evidence type="ECO:0000313" key="7">
    <source>
        <dbReference type="Proteomes" id="UP000186808"/>
    </source>
</evidence>
<protein>
    <submittedName>
        <fullName evidence="5">ABC-2 type transport system ATP-binding protein</fullName>
    </submittedName>
    <submittedName>
        <fullName evidence="6">Lipopolysaccharide export system ATP-binding protein LptB</fullName>
        <ecNumber evidence="6">3.6.3.-</ecNumber>
    </submittedName>
</protein>
<keyword evidence="3 6" id="KW-0067">ATP-binding</keyword>
<keyword evidence="7" id="KW-1185">Reference proteome</keyword>
<dbReference type="RefSeq" id="WP_058468101.1">
    <property type="nucleotide sequence ID" value="NZ_CAAAIX010000009.1"/>
</dbReference>